<dbReference type="CDD" id="cd13624">
    <property type="entry name" value="PBP2_Arg_Lys_His"/>
    <property type="match status" value="1"/>
</dbReference>
<feature type="domain" description="Solute-binding protein family 3/N-terminal" evidence="6">
    <location>
        <begin position="37"/>
        <end position="255"/>
    </location>
</feature>
<dbReference type="InterPro" id="IPR001638">
    <property type="entry name" value="Solute-binding_3/MltF_N"/>
</dbReference>
<feature type="domain" description="Ionotropic glutamate receptor C-terminal" evidence="7">
    <location>
        <begin position="37"/>
        <end position="255"/>
    </location>
</feature>
<evidence type="ECO:0000259" key="7">
    <source>
        <dbReference type="SMART" id="SM00079"/>
    </source>
</evidence>
<dbReference type="SMART" id="SM00079">
    <property type="entry name" value="PBPe"/>
    <property type="match status" value="1"/>
</dbReference>
<proteinExistence type="inferred from homology"/>
<feature type="signal peptide" evidence="5">
    <location>
        <begin position="1"/>
        <end position="23"/>
    </location>
</feature>
<feature type="chain" id="PRO_5043627695" evidence="5">
    <location>
        <begin position="24"/>
        <end position="255"/>
    </location>
</feature>
<dbReference type="SMART" id="SM00062">
    <property type="entry name" value="PBPb"/>
    <property type="match status" value="1"/>
</dbReference>
<dbReference type="InterPro" id="IPR001320">
    <property type="entry name" value="Iontro_rcpt_C"/>
</dbReference>
<accession>A0AAU8G8J5</accession>
<dbReference type="PANTHER" id="PTHR35936:SF17">
    <property type="entry name" value="ARGININE-BINDING EXTRACELLULAR PROTEIN ARTP"/>
    <property type="match status" value="1"/>
</dbReference>
<evidence type="ECO:0000256" key="4">
    <source>
        <dbReference type="RuleBase" id="RU003744"/>
    </source>
</evidence>
<dbReference type="GO" id="GO:0030313">
    <property type="term" value="C:cell envelope"/>
    <property type="evidence" value="ECO:0007669"/>
    <property type="project" value="UniProtKB-SubCell"/>
</dbReference>
<evidence type="ECO:0000256" key="2">
    <source>
        <dbReference type="ARBA" id="ARBA00010333"/>
    </source>
</evidence>
<dbReference type="Gene3D" id="3.40.190.10">
    <property type="entry name" value="Periplasmic binding protein-like II"/>
    <property type="match status" value="2"/>
</dbReference>
<keyword evidence="3 5" id="KW-0732">Signal</keyword>
<evidence type="ECO:0000313" key="8">
    <source>
        <dbReference type="EMBL" id="XCH33184.1"/>
    </source>
</evidence>
<dbReference type="PROSITE" id="PS01039">
    <property type="entry name" value="SBP_BACTERIAL_3"/>
    <property type="match status" value="1"/>
</dbReference>
<dbReference type="InterPro" id="IPR018313">
    <property type="entry name" value="SBP_3_CS"/>
</dbReference>
<dbReference type="PANTHER" id="PTHR35936">
    <property type="entry name" value="MEMBRANE-BOUND LYTIC MUREIN TRANSGLYCOSYLASE F"/>
    <property type="match status" value="1"/>
</dbReference>
<dbReference type="RefSeq" id="WP_353714431.1">
    <property type="nucleotide sequence ID" value="NZ_CP159307.1"/>
</dbReference>
<comment type="similarity">
    <text evidence="2 4">Belongs to the bacterial solute-binding protein 3 family.</text>
</comment>
<dbReference type="AlphaFoldDB" id="A0AAU8G8J5"/>
<reference evidence="8" key="1">
    <citation type="submission" date="2024-06" db="EMBL/GenBank/DDBJ databases">
        <title>A Novel Isolate, Dehalogenimonas sp. Strain 4OHTPN, Dechlorinates Aromatic 4 Hydroxy chlorothalonil by a Novel Reductive Dehalogenase.</title>
        <authorList>
            <person name="Liu G."/>
        </authorList>
    </citation>
    <scope>NUCLEOTIDE SEQUENCE</scope>
    <source>
        <strain evidence="8">4OHTPN</strain>
    </source>
</reference>
<evidence type="ECO:0000256" key="5">
    <source>
        <dbReference type="SAM" id="SignalP"/>
    </source>
</evidence>
<dbReference type="GO" id="GO:0015276">
    <property type="term" value="F:ligand-gated monoatomic ion channel activity"/>
    <property type="evidence" value="ECO:0007669"/>
    <property type="project" value="InterPro"/>
</dbReference>
<dbReference type="Pfam" id="PF00497">
    <property type="entry name" value="SBP_bac_3"/>
    <property type="match status" value="1"/>
</dbReference>
<comment type="subcellular location">
    <subcellularLocation>
        <location evidence="1">Cell envelope</location>
    </subcellularLocation>
</comment>
<evidence type="ECO:0000256" key="3">
    <source>
        <dbReference type="ARBA" id="ARBA00022729"/>
    </source>
</evidence>
<dbReference type="GO" id="GO:0016020">
    <property type="term" value="C:membrane"/>
    <property type="evidence" value="ECO:0007669"/>
    <property type="project" value="InterPro"/>
</dbReference>
<evidence type="ECO:0000259" key="6">
    <source>
        <dbReference type="SMART" id="SM00062"/>
    </source>
</evidence>
<protein>
    <submittedName>
        <fullName evidence="8">Basic amino acid ABC transporter substrate-binding protein</fullName>
    </submittedName>
</protein>
<dbReference type="EMBL" id="CP159307">
    <property type="protein sequence ID" value="XCH33184.1"/>
    <property type="molecule type" value="Genomic_DNA"/>
</dbReference>
<dbReference type="SUPFAM" id="SSF53850">
    <property type="entry name" value="Periplasmic binding protein-like II"/>
    <property type="match status" value="1"/>
</dbReference>
<sequence>MKKFLWILVALVAVFGLALPGCGDSSTNPTTSAGPLKIVVATDATWAPFEYVDTASGKIVGFDIDLMNAIAERAGLQIEYKNVEWDSLLAGMAQGTYDAAISSITIKPDRLEKMNFSNAYFNAGQIIVVRANNTTITGANNISGKVGVQTGTTGDDEVSAMTGVTKVGYDEIGLAFAALLTNQIDALVCDTPVADGYVKKNAGQLKTVGGILSSEEYGIAVAKGKTDVLNKINEGLAKAKADGIIDQLIQKWLVG</sequence>
<name>A0AAU8G8J5_9CHLR</name>
<organism evidence="8">
    <name type="scientific">Dehalogenimonas sp. 4OHTPN</name>
    <dbReference type="NCBI Taxonomy" id="3166643"/>
    <lineage>
        <taxon>Bacteria</taxon>
        <taxon>Bacillati</taxon>
        <taxon>Chloroflexota</taxon>
        <taxon>Dehalococcoidia</taxon>
        <taxon>Dehalococcoidales</taxon>
        <taxon>Dehalococcoidaceae</taxon>
        <taxon>Dehalogenimonas</taxon>
    </lineage>
</organism>
<gene>
    <name evidence="8" type="ORF">ABV300_08535</name>
</gene>
<evidence type="ECO:0000256" key="1">
    <source>
        <dbReference type="ARBA" id="ARBA00004196"/>
    </source>
</evidence>